<proteinExistence type="inferred from homology"/>
<evidence type="ECO:0000256" key="8">
    <source>
        <dbReference type="ARBA" id="ARBA00023136"/>
    </source>
</evidence>
<keyword evidence="8 9" id="KW-0472">Membrane</keyword>
<dbReference type="GO" id="GO:0140359">
    <property type="term" value="F:ABC-type transporter activity"/>
    <property type="evidence" value="ECO:0007669"/>
    <property type="project" value="InterPro"/>
</dbReference>
<dbReference type="GO" id="GO:0005524">
    <property type="term" value="F:ATP binding"/>
    <property type="evidence" value="ECO:0007669"/>
    <property type="project" value="UniProtKB-KW"/>
</dbReference>
<dbReference type="GO" id="GO:0005319">
    <property type="term" value="F:lipid transporter activity"/>
    <property type="evidence" value="ECO:0007669"/>
    <property type="project" value="TreeGrafter"/>
</dbReference>
<dbReference type="AlphaFoldDB" id="A0A9D4DW09"/>
<evidence type="ECO:0000313" key="12">
    <source>
        <dbReference type="Proteomes" id="UP000828390"/>
    </source>
</evidence>
<dbReference type="EMBL" id="JAIWYP010000009">
    <property type="protein sequence ID" value="KAH3769107.1"/>
    <property type="molecule type" value="Genomic_DNA"/>
</dbReference>
<keyword evidence="4 9" id="KW-0812">Transmembrane</keyword>
<evidence type="ECO:0000256" key="5">
    <source>
        <dbReference type="ARBA" id="ARBA00022741"/>
    </source>
</evidence>
<evidence type="ECO:0000256" key="7">
    <source>
        <dbReference type="ARBA" id="ARBA00022989"/>
    </source>
</evidence>
<keyword evidence="7 9" id="KW-1133">Transmembrane helix</keyword>
<reference evidence="11" key="2">
    <citation type="submission" date="2020-11" db="EMBL/GenBank/DDBJ databases">
        <authorList>
            <person name="McCartney M.A."/>
            <person name="Auch B."/>
            <person name="Kono T."/>
            <person name="Mallez S."/>
            <person name="Becker A."/>
            <person name="Gohl D.M."/>
            <person name="Silverstein K.A.T."/>
            <person name="Koren S."/>
            <person name="Bechman K.B."/>
            <person name="Herman A."/>
            <person name="Abrahante J.E."/>
            <person name="Garbe J."/>
        </authorList>
    </citation>
    <scope>NUCLEOTIDE SEQUENCE</scope>
    <source>
        <strain evidence="11">Duluth1</strain>
        <tissue evidence="11">Whole animal</tissue>
    </source>
</reference>
<dbReference type="SUPFAM" id="SSF52540">
    <property type="entry name" value="P-loop containing nucleoside triphosphate hydrolases"/>
    <property type="match status" value="1"/>
</dbReference>
<protein>
    <recommendedName>
        <fullName evidence="10">ABC transporter domain-containing protein</fullName>
    </recommendedName>
</protein>
<comment type="caution">
    <text evidence="11">The sequence shown here is derived from an EMBL/GenBank/DDBJ whole genome shotgun (WGS) entry which is preliminary data.</text>
</comment>
<feature type="transmembrane region" description="Helical" evidence="9">
    <location>
        <begin position="304"/>
        <end position="326"/>
    </location>
</feature>
<dbReference type="Pfam" id="PF12698">
    <property type="entry name" value="ABC2_membrane_3"/>
    <property type="match status" value="1"/>
</dbReference>
<feature type="transmembrane region" description="Helical" evidence="9">
    <location>
        <begin position="154"/>
        <end position="181"/>
    </location>
</feature>
<keyword evidence="3" id="KW-0813">Transport</keyword>
<dbReference type="InterPro" id="IPR013525">
    <property type="entry name" value="ABC2_TM"/>
</dbReference>
<comment type="similarity">
    <text evidence="2">Belongs to the ABC transporter superfamily. ABCA family.</text>
</comment>
<dbReference type="Pfam" id="PF23321">
    <property type="entry name" value="R1_ABCA1"/>
    <property type="match status" value="1"/>
</dbReference>
<dbReference type="InterPro" id="IPR027417">
    <property type="entry name" value="P-loop_NTPase"/>
</dbReference>
<dbReference type="PANTHER" id="PTHR19229">
    <property type="entry name" value="ATP-BINDING CASSETTE TRANSPORTER SUBFAMILY A ABCA"/>
    <property type="match status" value="1"/>
</dbReference>
<dbReference type="SMART" id="SM00382">
    <property type="entry name" value="AAA"/>
    <property type="match status" value="1"/>
</dbReference>
<name>A0A9D4DW09_DREPO</name>
<dbReference type="GO" id="GO:0016020">
    <property type="term" value="C:membrane"/>
    <property type="evidence" value="ECO:0007669"/>
    <property type="project" value="UniProtKB-SubCell"/>
</dbReference>
<dbReference type="Pfam" id="PF00005">
    <property type="entry name" value="ABC_tran"/>
    <property type="match status" value="1"/>
</dbReference>
<accession>A0A9D4DW09</accession>
<dbReference type="InterPro" id="IPR003439">
    <property type="entry name" value="ABC_transporter-like_ATP-bd"/>
</dbReference>
<evidence type="ECO:0000256" key="1">
    <source>
        <dbReference type="ARBA" id="ARBA00004141"/>
    </source>
</evidence>
<dbReference type="InterPro" id="IPR003593">
    <property type="entry name" value="AAA+_ATPase"/>
</dbReference>
<evidence type="ECO:0000256" key="6">
    <source>
        <dbReference type="ARBA" id="ARBA00022840"/>
    </source>
</evidence>
<keyword evidence="6" id="KW-0067">ATP-binding</keyword>
<evidence type="ECO:0000256" key="4">
    <source>
        <dbReference type="ARBA" id="ARBA00022692"/>
    </source>
</evidence>
<dbReference type="InterPro" id="IPR056264">
    <property type="entry name" value="R2_ABCA1-4-like"/>
</dbReference>
<comment type="subcellular location">
    <subcellularLocation>
        <location evidence="1">Membrane</location>
        <topology evidence="1">Multi-pass membrane protein</topology>
    </subcellularLocation>
</comment>
<evidence type="ECO:0000256" key="2">
    <source>
        <dbReference type="ARBA" id="ARBA00008869"/>
    </source>
</evidence>
<dbReference type="CDD" id="cd03263">
    <property type="entry name" value="ABC_subfamily_A"/>
    <property type="match status" value="1"/>
</dbReference>
<feature type="transmembrane region" description="Helical" evidence="9">
    <location>
        <begin position="229"/>
        <end position="249"/>
    </location>
</feature>
<gene>
    <name evidence="11" type="ORF">DPMN_170354</name>
</gene>
<reference evidence="11" key="1">
    <citation type="journal article" date="2019" name="bioRxiv">
        <title>The Genome of the Zebra Mussel, Dreissena polymorpha: A Resource for Invasive Species Research.</title>
        <authorList>
            <person name="McCartney M.A."/>
            <person name="Auch B."/>
            <person name="Kono T."/>
            <person name="Mallez S."/>
            <person name="Zhang Y."/>
            <person name="Obille A."/>
            <person name="Becker A."/>
            <person name="Abrahante J.E."/>
            <person name="Garbe J."/>
            <person name="Badalamenti J.P."/>
            <person name="Herman A."/>
            <person name="Mangelson H."/>
            <person name="Liachko I."/>
            <person name="Sullivan S."/>
            <person name="Sone E.D."/>
            <person name="Koren S."/>
            <person name="Silverstein K.A.T."/>
            <person name="Beckman K.B."/>
            <person name="Gohl D.M."/>
        </authorList>
    </citation>
    <scope>NUCLEOTIDE SEQUENCE</scope>
    <source>
        <strain evidence="11">Duluth1</strain>
        <tissue evidence="11">Whole animal</tissue>
    </source>
</reference>
<dbReference type="PROSITE" id="PS50893">
    <property type="entry name" value="ABC_TRANSPORTER_2"/>
    <property type="match status" value="1"/>
</dbReference>
<evidence type="ECO:0000259" key="10">
    <source>
        <dbReference type="PROSITE" id="PS50893"/>
    </source>
</evidence>
<dbReference type="InterPro" id="IPR026082">
    <property type="entry name" value="ABCA"/>
</dbReference>
<dbReference type="Proteomes" id="UP000828390">
    <property type="component" value="Unassembled WGS sequence"/>
</dbReference>
<dbReference type="GO" id="GO:0016887">
    <property type="term" value="F:ATP hydrolysis activity"/>
    <property type="evidence" value="ECO:0007669"/>
    <property type="project" value="InterPro"/>
</dbReference>
<feature type="transmembrane region" description="Helical" evidence="9">
    <location>
        <begin position="193"/>
        <end position="217"/>
    </location>
</feature>
<keyword evidence="5" id="KW-0547">Nucleotide-binding</keyword>
<keyword evidence="12" id="KW-1185">Reference proteome</keyword>
<evidence type="ECO:0000256" key="9">
    <source>
        <dbReference type="SAM" id="Phobius"/>
    </source>
</evidence>
<feature type="transmembrane region" description="Helical" evidence="9">
    <location>
        <begin position="112"/>
        <end position="134"/>
    </location>
</feature>
<dbReference type="FunFam" id="3.40.50.300:FF:000335">
    <property type="entry name" value="ATP binding cassette subfamily A member 5"/>
    <property type="match status" value="1"/>
</dbReference>
<sequence>MSAMFETDSNLTTDYFTNMFKLLESGVSPHYIGAQINQLNISGNPAAVTSAFKIFYNDSAVSSIPVMMNLYSNVLLSTARGIMGKTDNQSIEVSSYPWPDFDKKKLYDGGQFASILLIGMAFVFIPGGLAIDIVKLRQHKVRSQVRVSGLPFYLYWGGLLAVHAIKFFIPAILTIIFALALQAETLKTAGAMVSFILVCLLFVPANILFTYVLSFIFTNWETASSLMPMLITMAGYFPYIPVSVIDMVVDPQISTILHYVFCVLDPPYLIFGGLYYIDKIYRTAIQDGAVGDVTFGDYFAMSSNIPICFIMPVIHAFFAFFLLRVLDIKSTGGDVREACYHGNRVANRPMENLDVPEDEDEDVSAERSRVRELLRQGHQIPVSVVENLRRQFTKGAKGNCLKKKSKEETTKVAVRNQTFAVEVGEVFGLLGPNGAGKTTTLNMMTADVAPTAGEVLVSGYNIRSEISEAFQMMGYCAQHDALIESITLKEHLEFYARVRGIPAGKMDEIVDFFINNLKLKEHEKKPVEKLSGGTKRKLSYCISMLGRPRIVLLDEPSTGMDPQSKRFLWDTISNSFENSTERGAILTTHYMEEADALCSKIAIMVNGKMECIGSSQHLKTKYGSGYLLEIKLQTHGDADVSQGIERLHGYIQTLFPMATIAEQFSERVQYKVPKSEVQSLAKIFDALEKGKTDYDIAEYSFSQSTLEQVFLEFAKHQLDENASNDMKGNHLVPKLGLTSINSITEKNGVLVIAKKGTFGQI</sequence>
<organism evidence="11 12">
    <name type="scientific">Dreissena polymorpha</name>
    <name type="common">Zebra mussel</name>
    <name type="synonym">Mytilus polymorpha</name>
    <dbReference type="NCBI Taxonomy" id="45954"/>
    <lineage>
        <taxon>Eukaryota</taxon>
        <taxon>Metazoa</taxon>
        <taxon>Spiralia</taxon>
        <taxon>Lophotrochozoa</taxon>
        <taxon>Mollusca</taxon>
        <taxon>Bivalvia</taxon>
        <taxon>Autobranchia</taxon>
        <taxon>Heteroconchia</taxon>
        <taxon>Euheterodonta</taxon>
        <taxon>Imparidentia</taxon>
        <taxon>Neoheterodontei</taxon>
        <taxon>Myida</taxon>
        <taxon>Dreissenoidea</taxon>
        <taxon>Dreissenidae</taxon>
        <taxon>Dreissena</taxon>
    </lineage>
</organism>
<feature type="domain" description="ABC transporter" evidence="10">
    <location>
        <begin position="396"/>
        <end position="631"/>
    </location>
</feature>
<dbReference type="Gene3D" id="3.40.50.300">
    <property type="entry name" value="P-loop containing nucleotide triphosphate hydrolases"/>
    <property type="match status" value="1"/>
</dbReference>
<evidence type="ECO:0000256" key="3">
    <source>
        <dbReference type="ARBA" id="ARBA00022448"/>
    </source>
</evidence>
<feature type="transmembrane region" description="Helical" evidence="9">
    <location>
        <begin position="256"/>
        <end position="277"/>
    </location>
</feature>
<evidence type="ECO:0000313" key="11">
    <source>
        <dbReference type="EMBL" id="KAH3769107.1"/>
    </source>
</evidence>
<dbReference type="PANTHER" id="PTHR19229:SF209">
    <property type="entry name" value="ATP-BINDING CASSETTE SUB-FAMILY A MEMBER 5 ISOFORM X1"/>
    <property type="match status" value="1"/>
</dbReference>